<dbReference type="Pfam" id="PF00254">
    <property type="entry name" value="FKBP_C"/>
    <property type="match status" value="1"/>
</dbReference>
<keyword evidence="3" id="KW-0697">Rotamase</keyword>
<name>A0A6J6F8Y0_9ZZZZ</name>
<dbReference type="PROSITE" id="PS50059">
    <property type="entry name" value="FKBP_PPIASE"/>
    <property type="match status" value="1"/>
</dbReference>
<organism evidence="6">
    <name type="scientific">freshwater metagenome</name>
    <dbReference type="NCBI Taxonomy" id="449393"/>
    <lineage>
        <taxon>unclassified sequences</taxon>
        <taxon>metagenomes</taxon>
        <taxon>ecological metagenomes</taxon>
    </lineage>
</organism>
<feature type="domain" description="PPIase FKBP-type" evidence="5">
    <location>
        <begin position="1"/>
        <end position="72"/>
    </location>
</feature>
<dbReference type="InterPro" id="IPR001179">
    <property type="entry name" value="PPIase_FKBP_dom"/>
</dbReference>
<dbReference type="EC" id="5.2.1.8" evidence="2"/>
<dbReference type="GO" id="GO:0003755">
    <property type="term" value="F:peptidyl-prolyl cis-trans isomerase activity"/>
    <property type="evidence" value="ECO:0007669"/>
    <property type="project" value="UniProtKB-KW"/>
</dbReference>
<evidence type="ECO:0000256" key="2">
    <source>
        <dbReference type="ARBA" id="ARBA00013194"/>
    </source>
</evidence>
<dbReference type="PANTHER" id="PTHR43811:SF19">
    <property type="entry name" value="39 KDA FK506-BINDING NUCLEAR PROTEIN"/>
    <property type="match status" value="1"/>
</dbReference>
<gene>
    <name evidence="6" type="ORF">UFOPK1766_00670</name>
</gene>
<comment type="catalytic activity">
    <reaction evidence="1">
        <text>[protein]-peptidylproline (omega=180) = [protein]-peptidylproline (omega=0)</text>
        <dbReference type="Rhea" id="RHEA:16237"/>
        <dbReference type="Rhea" id="RHEA-COMP:10747"/>
        <dbReference type="Rhea" id="RHEA-COMP:10748"/>
        <dbReference type="ChEBI" id="CHEBI:83833"/>
        <dbReference type="ChEBI" id="CHEBI:83834"/>
        <dbReference type="EC" id="5.2.1.8"/>
    </reaction>
</comment>
<keyword evidence="4" id="KW-0413">Isomerase</keyword>
<dbReference type="InterPro" id="IPR046357">
    <property type="entry name" value="PPIase_dom_sf"/>
</dbReference>
<dbReference type="SUPFAM" id="SSF54534">
    <property type="entry name" value="FKBP-like"/>
    <property type="match status" value="1"/>
</dbReference>
<protein>
    <recommendedName>
        <fullName evidence="2">peptidylprolyl isomerase</fullName>
        <ecNumber evidence="2">5.2.1.8</ecNumber>
    </recommendedName>
</protein>
<dbReference type="PANTHER" id="PTHR43811">
    <property type="entry name" value="FKBP-TYPE PEPTIDYL-PROLYL CIS-TRANS ISOMERASE FKPA"/>
    <property type="match status" value="1"/>
</dbReference>
<evidence type="ECO:0000256" key="4">
    <source>
        <dbReference type="ARBA" id="ARBA00023235"/>
    </source>
</evidence>
<evidence type="ECO:0000256" key="1">
    <source>
        <dbReference type="ARBA" id="ARBA00000971"/>
    </source>
</evidence>
<dbReference type="Gene3D" id="3.10.50.40">
    <property type="match status" value="1"/>
</dbReference>
<accession>A0A6J6F8Y0</accession>
<dbReference type="AlphaFoldDB" id="A0A6J6F8Y0"/>
<evidence type="ECO:0000256" key="3">
    <source>
        <dbReference type="ARBA" id="ARBA00023110"/>
    </source>
</evidence>
<proteinExistence type="predicted"/>
<sequence length="72" mass="7386">MLVESSWDSGQTATFPLSGVIAGWQQGIPGMKEGGRRLLVIPPDLGYGSQGAGGAIGPNETLIFVVDLVSVS</sequence>
<reference evidence="6" key="1">
    <citation type="submission" date="2020-05" db="EMBL/GenBank/DDBJ databases">
        <authorList>
            <person name="Chiriac C."/>
            <person name="Salcher M."/>
            <person name="Ghai R."/>
            <person name="Kavagutti S V."/>
        </authorList>
    </citation>
    <scope>NUCLEOTIDE SEQUENCE</scope>
</reference>
<evidence type="ECO:0000313" key="6">
    <source>
        <dbReference type="EMBL" id="CAB4584687.1"/>
    </source>
</evidence>
<dbReference type="EMBL" id="CAEZTW010000117">
    <property type="protein sequence ID" value="CAB4584687.1"/>
    <property type="molecule type" value="Genomic_DNA"/>
</dbReference>
<evidence type="ECO:0000259" key="5">
    <source>
        <dbReference type="PROSITE" id="PS50059"/>
    </source>
</evidence>